<evidence type="ECO:0000313" key="2">
    <source>
        <dbReference type="Proteomes" id="UP000005426"/>
    </source>
</evidence>
<reference evidence="1 2" key="1">
    <citation type="journal article" date="2011" name="Genome Biol.">
        <title>Comparative genome sequence analysis underscores mycoparasitism as the ancestral life style of Trichoderma.</title>
        <authorList>
            <person name="Kubicek C.P."/>
            <person name="Herrera-Estrella A."/>
            <person name="Seidl-Seiboth V."/>
            <person name="Martinez D.A."/>
            <person name="Druzhinina I.S."/>
            <person name="Thon M."/>
            <person name="Zeilinger S."/>
            <person name="Casas-Flores S."/>
            <person name="Horwitz B.A."/>
            <person name="Mukherjee P.K."/>
            <person name="Mukherjee M."/>
            <person name="Kredics L."/>
            <person name="Alcaraz L.D."/>
            <person name="Aerts A."/>
            <person name="Antal Z."/>
            <person name="Atanasova L."/>
            <person name="Cervantes-Badillo M.G."/>
            <person name="Challacombe J."/>
            <person name="Chertkov O."/>
            <person name="McCluskey K."/>
            <person name="Coulpier F."/>
            <person name="Deshpande N."/>
            <person name="von Doehren H."/>
            <person name="Ebbole D.J."/>
            <person name="Esquivel-Naranjo E.U."/>
            <person name="Fekete E."/>
            <person name="Flipphi M."/>
            <person name="Glaser F."/>
            <person name="Gomez-Rodriguez E.Y."/>
            <person name="Gruber S."/>
            <person name="Han C."/>
            <person name="Henrissat B."/>
            <person name="Hermosa R."/>
            <person name="Hernandez-Onate M."/>
            <person name="Karaffa L."/>
            <person name="Kosti I."/>
            <person name="Le Crom S."/>
            <person name="Lindquist E."/>
            <person name="Lucas S."/>
            <person name="Luebeck M."/>
            <person name="Luebeck P.S."/>
            <person name="Margeot A."/>
            <person name="Metz B."/>
            <person name="Misra M."/>
            <person name="Nevalainen H."/>
            <person name="Omann M."/>
            <person name="Packer N."/>
            <person name="Perrone G."/>
            <person name="Uresti-Rivera E.E."/>
            <person name="Salamov A."/>
            <person name="Schmoll M."/>
            <person name="Seiboth B."/>
            <person name="Shapiro H."/>
            <person name="Sukno S."/>
            <person name="Tamayo-Ramos J.A."/>
            <person name="Tisch D."/>
            <person name="Wiest A."/>
            <person name="Wilkinson H.H."/>
            <person name="Zhang M."/>
            <person name="Coutinho P.M."/>
            <person name="Kenerley C.M."/>
            <person name="Monte E."/>
            <person name="Baker S.E."/>
            <person name="Grigoriev I.V."/>
        </authorList>
    </citation>
    <scope>NUCLEOTIDE SEQUENCE [LARGE SCALE GENOMIC DNA]</scope>
    <source>
        <strain evidence="2">ATCC 20476 / IMI 206040</strain>
    </source>
</reference>
<gene>
    <name evidence="1" type="ORF">TRIATDRAFT_301654</name>
</gene>
<dbReference type="Proteomes" id="UP000005426">
    <property type="component" value="Unassembled WGS sequence"/>
</dbReference>
<evidence type="ECO:0000313" key="1">
    <source>
        <dbReference type="EMBL" id="EHK40927.1"/>
    </source>
</evidence>
<name>G9P8D4_HYPAI</name>
<keyword evidence="2" id="KW-1185">Reference proteome</keyword>
<dbReference type="AlphaFoldDB" id="G9P8D4"/>
<protein>
    <submittedName>
        <fullName evidence="1">Uncharacterized protein</fullName>
    </submittedName>
</protein>
<dbReference type="EMBL" id="ABDG02000027">
    <property type="protein sequence ID" value="EHK40927.1"/>
    <property type="molecule type" value="Genomic_DNA"/>
</dbReference>
<comment type="caution">
    <text evidence="1">The sequence shown here is derived from an EMBL/GenBank/DDBJ whole genome shotgun (WGS) entry which is preliminary data.</text>
</comment>
<proteinExistence type="predicted"/>
<sequence>MLLSAALKRARARWNEQDCSMDAAEEERNRGPASLMPFLRRAWVTLWACHSHPMCAYSCVLYRNPPGSVSHILT</sequence>
<organism evidence="1 2">
    <name type="scientific">Hypocrea atroviridis (strain ATCC 20476 / IMI 206040)</name>
    <name type="common">Trichoderma atroviride</name>
    <dbReference type="NCBI Taxonomy" id="452589"/>
    <lineage>
        <taxon>Eukaryota</taxon>
        <taxon>Fungi</taxon>
        <taxon>Dikarya</taxon>
        <taxon>Ascomycota</taxon>
        <taxon>Pezizomycotina</taxon>
        <taxon>Sordariomycetes</taxon>
        <taxon>Hypocreomycetidae</taxon>
        <taxon>Hypocreales</taxon>
        <taxon>Hypocreaceae</taxon>
        <taxon>Trichoderma</taxon>
    </lineage>
</organism>
<accession>G9P8D4</accession>
<dbReference type="HOGENOM" id="CLU_2688141_0_0_1"/>